<organism evidence="2 3">
    <name type="scientific">Ponticoccus alexandrii</name>
    <dbReference type="NCBI Taxonomy" id="1943633"/>
    <lineage>
        <taxon>Bacteria</taxon>
        <taxon>Pseudomonadati</taxon>
        <taxon>Pseudomonadota</taxon>
        <taxon>Alphaproteobacteria</taxon>
        <taxon>Rhodobacterales</taxon>
        <taxon>Roseobacteraceae</taxon>
        <taxon>Ponticoccus</taxon>
    </lineage>
</organism>
<reference evidence="2 3" key="1">
    <citation type="submission" date="2019-12" db="EMBL/GenBank/DDBJ databases">
        <title>Complete Genome Sequence of a Quorum-Sensing Bacterium,Rhodobacteraceae bacterium C31, Isolated from a marine microalgae symbiotic bacteria.</title>
        <authorList>
            <person name="Zhang Y."/>
        </authorList>
    </citation>
    <scope>NUCLEOTIDE SEQUENCE [LARGE SCALE GENOMIC DNA]</scope>
    <source>
        <strain evidence="2 3">C31</strain>
    </source>
</reference>
<dbReference type="Pfam" id="PF04575">
    <property type="entry name" value="SlipAM"/>
    <property type="match status" value="1"/>
</dbReference>
<sequence length="448" mass="49261">MAVGLALGAGVFVPMADAEELRLTLAEARVVSARLLGEGRAEEALVMANGVLMGAPGDPAALMLKARALRDLGRPAEALGAAKSAWSGATDPRERFFAAMTMAQTRSSAGNTGIAQYWLRHAAQIAPEEELRNAAIRDFRQVRRMTPWRLSIDLTMDPSDNLNGAPKTNTFTFAGLPFINPSAVPLSGLRYGAGVDYVYRIPTGARQRLNLGVSLDMERVRFSKSARDKVPGIRDGDYRQDVLRLSLGHEMQGEQGRWLGSAALSLQRHWLAGETLSDAARLDFSYGRAVAPGLVLGGRIGLESERRWDLRARDNRTAEIGANLTRRFDHGALRLDLAFADTDSEASSIARQTRRAMLSYGMAAPVKGMLPRLSVSYETVDYDQGPSSFWTDPREDRQWVLSLDVTLPDLDYYGFAPEVGVSFRDRQSNYTIYETQGTDLRLGLRSVF</sequence>
<dbReference type="InterPro" id="IPR007655">
    <property type="entry name" value="Slam_C"/>
</dbReference>
<dbReference type="RefSeq" id="WP_251374107.1">
    <property type="nucleotide sequence ID" value="NZ_CP047166.1"/>
</dbReference>
<keyword evidence="3" id="KW-1185">Reference proteome</keyword>
<dbReference type="SUPFAM" id="SSF48452">
    <property type="entry name" value="TPR-like"/>
    <property type="match status" value="1"/>
</dbReference>
<dbReference type="EMBL" id="CP047166">
    <property type="protein sequence ID" value="QRF67711.1"/>
    <property type="molecule type" value="Genomic_DNA"/>
</dbReference>
<dbReference type="Gene3D" id="1.25.40.10">
    <property type="entry name" value="Tetratricopeptide repeat domain"/>
    <property type="match status" value="1"/>
</dbReference>
<accession>A0ABX7FCY5</accession>
<dbReference type="InterPro" id="IPR011990">
    <property type="entry name" value="TPR-like_helical_dom_sf"/>
</dbReference>
<name>A0ABX7FCY5_9RHOB</name>
<evidence type="ECO:0000313" key="3">
    <source>
        <dbReference type="Proteomes" id="UP000596387"/>
    </source>
</evidence>
<gene>
    <name evidence="2" type="ORF">GQA70_16210</name>
</gene>
<evidence type="ECO:0000313" key="2">
    <source>
        <dbReference type="EMBL" id="QRF67711.1"/>
    </source>
</evidence>
<proteinExistence type="predicted"/>
<feature type="domain" description="Surface lipoprotein assembly modifier C-terminal" evidence="1">
    <location>
        <begin position="367"/>
        <end position="440"/>
    </location>
</feature>
<protein>
    <submittedName>
        <fullName evidence="2">DUF560 domain-containing protein</fullName>
    </submittedName>
</protein>
<dbReference type="Proteomes" id="UP000596387">
    <property type="component" value="Chromosome"/>
</dbReference>
<evidence type="ECO:0000259" key="1">
    <source>
        <dbReference type="Pfam" id="PF04575"/>
    </source>
</evidence>
<dbReference type="Pfam" id="PF14559">
    <property type="entry name" value="TPR_19"/>
    <property type="match status" value="1"/>
</dbReference>